<evidence type="ECO:0000259" key="1">
    <source>
        <dbReference type="Pfam" id="PF02036"/>
    </source>
</evidence>
<evidence type="ECO:0000313" key="2">
    <source>
        <dbReference type="EMBL" id="QIE57304.1"/>
    </source>
</evidence>
<accession>A0A7M3T5M3</accession>
<dbReference type="KEGG" id="hdh:G5B40_18770"/>
<dbReference type="EMBL" id="CP049056">
    <property type="protein sequence ID" value="QIE57304.1"/>
    <property type="molecule type" value="Genomic_DNA"/>
</dbReference>
<protein>
    <recommendedName>
        <fullName evidence="1">SCP2 domain-containing protein</fullName>
    </recommendedName>
</protein>
<dbReference type="Pfam" id="PF02036">
    <property type="entry name" value="SCP2"/>
    <property type="match status" value="1"/>
</dbReference>
<dbReference type="Gene3D" id="3.30.1050.10">
    <property type="entry name" value="SCP2 sterol-binding domain"/>
    <property type="match status" value="1"/>
</dbReference>
<dbReference type="InterPro" id="IPR036527">
    <property type="entry name" value="SCP2_sterol-bd_dom_sf"/>
</dbReference>
<reference evidence="2 3" key="1">
    <citation type="submission" date="2020-02" db="EMBL/GenBank/DDBJ databases">
        <title>complete genome sequence of Rhodobacteraceae bacterium.</title>
        <authorList>
            <person name="Park J."/>
            <person name="Kim Y.-S."/>
            <person name="Kim K.-H."/>
        </authorList>
    </citation>
    <scope>NUCLEOTIDE SEQUENCE [LARGE SCALE GENOMIC DNA]</scope>
    <source>
        <strain evidence="2 3">RR4-56</strain>
    </source>
</reference>
<name>A0A7M3T5M3_9RHOB</name>
<dbReference type="SUPFAM" id="SSF55718">
    <property type="entry name" value="SCP-like"/>
    <property type="match status" value="1"/>
</dbReference>
<organism evidence="2 3">
    <name type="scientific">Pikeienuella piscinae</name>
    <dbReference type="NCBI Taxonomy" id="2748098"/>
    <lineage>
        <taxon>Bacteria</taxon>
        <taxon>Pseudomonadati</taxon>
        <taxon>Pseudomonadota</taxon>
        <taxon>Alphaproteobacteria</taxon>
        <taxon>Rhodobacterales</taxon>
        <taxon>Paracoccaceae</taxon>
        <taxon>Pikeienuella</taxon>
    </lineage>
</organism>
<dbReference type="RefSeq" id="WP_165101973.1">
    <property type="nucleotide sequence ID" value="NZ_CP049056.1"/>
</dbReference>
<gene>
    <name evidence="2" type="ORF">G5B40_18770</name>
</gene>
<evidence type="ECO:0000313" key="3">
    <source>
        <dbReference type="Proteomes" id="UP000503336"/>
    </source>
</evidence>
<dbReference type="PANTHER" id="PTHR10094:SF25">
    <property type="entry name" value="SCP2 STEROL-BINDING DOMAIN-CONTAINING PROTEIN 1"/>
    <property type="match status" value="1"/>
</dbReference>
<keyword evidence="3" id="KW-1185">Reference proteome</keyword>
<dbReference type="PANTHER" id="PTHR10094">
    <property type="entry name" value="STEROL CARRIER PROTEIN 2 SCP-2 FAMILY PROTEIN"/>
    <property type="match status" value="1"/>
</dbReference>
<feature type="domain" description="SCP2" evidence="1">
    <location>
        <begin position="22"/>
        <end position="94"/>
    </location>
</feature>
<dbReference type="Proteomes" id="UP000503336">
    <property type="component" value="Chromosome"/>
</dbReference>
<sequence>MAEEDDIPQEMRDRVAASDFDKVMKFDCGDDGVVVINRREVTRRDMEADCTITLSKKNLEKLLKGDLNPMTAFLTGKIKVDGDLSVAMQLQTLL</sequence>
<proteinExistence type="predicted"/>
<dbReference type="GO" id="GO:0005829">
    <property type="term" value="C:cytosol"/>
    <property type="evidence" value="ECO:0007669"/>
    <property type="project" value="TreeGrafter"/>
</dbReference>
<dbReference type="InterPro" id="IPR003033">
    <property type="entry name" value="SCP2_sterol-bd_dom"/>
</dbReference>
<dbReference type="AlphaFoldDB" id="A0A7M3T5M3"/>